<evidence type="ECO:0000256" key="2">
    <source>
        <dbReference type="SAM" id="Phobius"/>
    </source>
</evidence>
<protein>
    <submittedName>
        <fullName evidence="3">16393_t:CDS:1</fullName>
    </submittedName>
</protein>
<name>A0A9N8V7X4_9GLOM</name>
<keyword evidence="4" id="KW-1185">Reference proteome</keyword>
<feature type="transmembrane region" description="Helical" evidence="2">
    <location>
        <begin position="162"/>
        <end position="184"/>
    </location>
</feature>
<dbReference type="OrthoDB" id="2418522at2759"/>
<evidence type="ECO:0000313" key="3">
    <source>
        <dbReference type="EMBL" id="CAG8441483.1"/>
    </source>
</evidence>
<organism evidence="3 4">
    <name type="scientific">Acaulospora morrowiae</name>
    <dbReference type="NCBI Taxonomy" id="94023"/>
    <lineage>
        <taxon>Eukaryota</taxon>
        <taxon>Fungi</taxon>
        <taxon>Fungi incertae sedis</taxon>
        <taxon>Mucoromycota</taxon>
        <taxon>Glomeromycotina</taxon>
        <taxon>Glomeromycetes</taxon>
        <taxon>Diversisporales</taxon>
        <taxon>Acaulosporaceae</taxon>
        <taxon>Acaulospora</taxon>
    </lineage>
</organism>
<feature type="compositionally biased region" description="Low complexity" evidence="1">
    <location>
        <begin position="12"/>
        <end position="27"/>
    </location>
</feature>
<feature type="region of interest" description="Disordered" evidence="1">
    <location>
        <begin position="1"/>
        <end position="29"/>
    </location>
</feature>
<reference evidence="3" key="1">
    <citation type="submission" date="2021-06" db="EMBL/GenBank/DDBJ databases">
        <authorList>
            <person name="Kallberg Y."/>
            <person name="Tangrot J."/>
            <person name="Rosling A."/>
        </authorList>
    </citation>
    <scope>NUCLEOTIDE SEQUENCE</scope>
    <source>
        <strain evidence="3">CL551</strain>
    </source>
</reference>
<feature type="compositionally biased region" description="Polar residues" evidence="1">
    <location>
        <begin position="1"/>
        <end position="11"/>
    </location>
</feature>
<keyword evidence="2" id="KW-0812">Transmembrane</keyword>
<sequence>MTDQQNTQNYGSTQQQPASATTTPTSTIDDSYQHHKYVSYPGYHDEEEEEERIFSALLKEHLLATPFIFCILFSFMLLSYAFQVKFEPVDVNQLKWKEFILGASGWCLAFLIRKPLSIIFHRLERVGASIGPILLLFSIGLIEEVFRLGWLRHIALEYSDESHFLAAYWLGIGWGTAEAICFIVQNFMGVEWYRCKLYNKYTEERQEIEEILGKPLTTISAWWGVMWRTSWTMAHIGFSCWITWNCWLFFPAAIIHGLLDVVWGYCLPVFDIPATSYGTFIITLCTFLVGLALFGQII</sequence>
<dbReference type="AlphaFoldDB" id="A0A9N8V7X4"/>
<keyword evidence="2" id="KW-1133">Transmembrane helix</keyword>
<dbReference type="EMBL" id="CAJVPV010000080">
    <property type="protein sequence ID" value="CAG8441483.1"/>
    <property type="molecule type" value="Genomic_DNA"/>
</dbReference>
<feature type="transmembrane region" description="Helical" evidence="2">
    <location>
        <begin position="123"/>
        <end position="142"/>
    </location>
</feature>
<feature type="transmembrane region" description="Helical" evidence="2">
    <location>
        <begin position="236"/>
        <end position="259"/>
    </location>
</feature>
<feature type="transmembrane region" description="Helical" evidence="2">
    <location>
        <begin position="274"/>
        <end position="294"/>
    </location>
</feature>
<feature type="transmembrane region" description="Helical" evidence="2">
    <location>
        <begin position="94"/>
        <end position="111"/>
    </location>
</feature>
<evidence type="ECO:0000313" key="4">
    <source>
        <dbReference type="Proteomes" id="UP000789342"/>
    </source>
</evidence>
<accession>A0A9N8V7X4</accession>
<proteinExistence type="predicted"/>
<evidence type="ECO:0000256" key="1">
    <source>
        <dbReference type="SAM" id="MobiDB-lite"/>
    </source>
</evidence>
<dbReference type="Proteomes" id="UP000789342">
    <property type="component" value="Unassembled WGS sequence"/>
</dbReference>
<keyword evidence="2" id="KW-0472">Membrane</keyword>
<feature type="transmembrane region" description="Helical" evidence="2">
    <location>
        <begin position="62"/>
        <end position="82"/>
    </location>
</feature>
<gene>
    <name evidence="3" type="ORF">AMORRO_LOCUS317</name>
</gene>
<comment type="caution">
    <text evidence="3">The sequence shown here is derived from an EMBL/GenBank/DDBJ whole genome shotgun (WGS) entry which is preliminary data.</text>
</comment>